<dbReference type="GO" id="GO:0003677">
    <property type="term" value="F:DNA binding"/>
    <property type="evidence" value="ECO:0007669"/>
    <property type="project" value="InterPro"/>
</dbReference>
<dbReference type="InterPro" id="IPR050639">
    <property type="entry name" value="SSR_resolvase"/>
</dbReference>
<dbReference type="InterPro" id="IPR006119">
    <property type="entry name" value="Resolv_N"/>
</dbReference>
<dbReference type="PROSITE" id="PS51736">
    <property type="entry name" value="RECOMBINASES_3"/>
    <property type="match status" value="1"/>
</dbReference>
<dbReference type="EMBL" id="VLKT01000066">
    <property type="protein sequence ID" value="TWI22296.1"/>
    <property type="molecule type" value="Genomic_DNA"/>
</dbReference>
<dbReference type="Pfam" id="PF00239">
    <property type="entry name" value="Resolvase"/>
    <property type="match status" value="1"/>
</dbReference>
<reference evidence="3 4" key="1">
    <citation type="journal article" date="2015" name="Stand. Genomic Sci.">
        <title>Genomic Encyclopedia of Bacterial and Archaeal Type Strains, Phase III: the genomes of soil and plant-associated and newly described type strains.</title>
        <authorList>
            <person name="Whitman W.B."/>
            <person name="Woyke T."/>
            <person name="Klenk H.P."/>
            <person name="Zhou Y."/>
            <person name="Lilburn T.G."/>
            <person name="Beck B.J."/>
            <person name="De Vos P."/>
            <person name="Vandamme P."/>
            <person name="Eisen J.A."/>
            <person name="Garrity G."/>
            <person name="Hugenholtz P."/>
            <person name="Kyrpides N.C."/>
        </authorList>
    </citation>
    <scope>NUCLEOTIDE SEQUENCE [LARGE SCALE GENOMIC DNA]</scope>
    <source>
        <strain evidence="3 4">CGMCC 1.2546</strain>
    </source>
</reference>
<evidence type="ECO:0000259" key="2">
    <source>
        <dbReference type="PROSITE" id="PS51736"/>
    </source>
</evidence>
<feature type="region of interest" description="Disordered" evidence="1">
    <location>
        <begin position="62"/>
        <end position="86"/>
    </location>
</feature>
<dbReference type="AlphaFoldDB" id="A0A562MQZ2"/>
<organism evidence="3 4">
    <name type="scientific">Mesorhizobium tianshanense</name>
    <dbReference type="NCBI Taxonomy" id="39844"/>
    <lineage>
        <taxon>Bacteria</taxon>
        <taxon>Pseudomonadati</taxon>
        <taxon>Pseudomonadota</taxon>
        <taxon>Alphaproteobacteria</taxon>
        <taxon>Hyphomicrobiales</taxon>
        <taxon>Phyllobacteriaceae</taxon>
        <taxon>Mesorhizobium</taxon>
    </lineage>
</organism>
<dbReference type="SUPFAM" id="SSF53041">
    <property type="entry name" value="Resolvase-like"/>
    <property type="match status" value="1"/>
</dbReference>
<comment type="caution">
    <text evidence="3">The sequence shown here is derived from an EMBL/GenBank/DDBJ whole genome shotgun (WGS) entry which is preliminary data.</text>
</comment>
<evidence type="ECO:0000313" key="4">
    <source>
        <dbReference type="Proteomes" id="UP000317122"/>
    </source>
</evidence>
<dbReference type="GO" id="GO:0000150">
    <property type="term" value="F:DNA strand exchange activity"/>
    <property type="evidence" value="ECO:0007669"/>
    <property type="project" value="InterPro"/>
</dbReference>
<evidence type="ECO:0000313" key="3">
    <source>
        <dbReference type="EMBL" id="TWI22296.1"/>
    </source>
</evidence>
<dbReference type="PANTHER" id="PTHR30461:SF23">
    <property type="entry name" value="DNA RECOMBINASE-RELATED"/>
    <property type="match status" value="1"/>
</dbReference>
<keyword evidence="4" id="KW-1185">Reference proteome</keyword>
<name>A0A562MQZ2_9HYPH</name>
<protein>
    <submittedName>
        <fullName evidence="3">Resolvase-like protein</fullName>
    </submittedName>
</protein>
<evidence type="ECO:0000256" key="1">
    <source>
        <dbReference type="SAM" id="MobiDB-lite"/>
    </source>
</evidence>
<feature type="domain" description="Resolvase/invertase-type recombinase catalytic" evidence="2">
    <location>
        <begin position="1"/>
        <end position="69"/>
    </location>
</feature>
<dbReference type="PANTHER" id="PTHR30461">
    <property type="entry name" value="DNA-INVERTASE FROM LAMBDOID PROPHAGE"/>
    <property type="match status" value="1"/>
</dbReference>
<dbReference type="Gene3D" id="3.40.50.1390">
    <property type="entry name" value="Resolvase, N-terminal catalytic domain"/>
    <property type="match status" value="1"/>
</dbReference>
<gene>
    <name evidence="3" type="ORF">IQ26_06664</name>
</gene>
<proteinExistence type="predicted"/>
<accession>A0A562MQZ2</accession>
<dbReference type="InterPro" id="IPR036162">
    <property type="entry name" value="Resolvase-like_N_sf"/>
</dbReference>
<sequence>MARNGRDWHTLIEFCGLVGTVIVDEDGIYDPRHPNDRLLLGMKGTMSELELSLFRQRSQEALKQKARRPVGESSMELSGRLRRCPY</sequence>
<dbReference type="Proteomes" id="UP000317122">
    <property type="component" value="Unassembled WGS sequence"/>
</dbReference>